<organism evidence="1 2">
    <name type="scientific">Brachionus plicatilis</name>
    <name type="common">Marine rotifer</name>
    <name type="synonym">Brachionus muelleri</name>
    <dbReference type="NCBI Taxonomy" id="10195"/>
    <lineage>
        <taxon>Eukaryota</taxon>
        <taxon>Metazoa</taxon>
        <taxon>Spiralia</taxon>
        <taxon>Gnathifera</taxon>
        <taxon>Rotifera</taxon>
        <taxon>Eurotatoria</taxon>
        <taxon>Monogononta</taxon>
        <taxon>Pseudotrocha</taxon>
        <taxon>Ploima</taxon>
        <taxon>Brachionidae</taxon>
        <taxon>Brachionus</taxon>
    </lineage>
</organism>
<sequence length="104" mass="12194">MNAASIPNQSQKIYKTTLPLKSVDLKKKPRKIRRIIPIYVRFEIKFKQVFGSKLKDAKKINYMTYFLPIALCGNHLGTFDTLNILIYANIFSNVSHYQYFKKCN</sequence>
<evidence type="ECO:0000313" key="2">
    <source>
        <dbReference type="Proteomes" id="UP000276133"/>
    </source>
</evidence>
<proteinExistence type="predicted"/>
<keyword evidence="2" id="KW-1185">Reference proteome</keyword>
<gene>
    <name evidence="1" type="ORF">BpHYR1_045341</name>
</gene>
<reference evidence="1 2" key="1">
    <citation type="journal article" date="2018" name="Sci. Rep.">
        <title>Genomic signatures of local adaptation to the degree of environmental predictability in rotifers.</title>
        <authorList>
            <person name="Franch-Gras L."/>
            <person name="Hahn C."/>
            <person name="Garcia-Roger E.M."/>
            <person name="Carmona M.J."/>
            <person name="Serra M."/>
            <person name="Gomez A."/>
        </authorList>
    </citation>
    <scope>NUCLEOTIDE SEQUENCE [LARGE SCALE GENOMIC DNA]</scope>
    <source>
        <strain evidence="1">HYR1</strain>
    </source>
</reference>
<dbReference type="AlphaFoldDB" id="A0A3M7SRM5"/>
<evidence type="ECO:0000313" key="1">
    <source>
        <dbReference type="EMBL" id="RNA38396.1"/>
    </source>
</evidence>
<accession>A0A3M7SRM5</accession>
<name>A0A3M7SRM5_BRAPC</name>
<protein>
    <submittedName>
        <fullName evidence="1">Uncharacterized protein</fullName>
    </submittedName>
</protein>
<comment type="caution">
    <text evidence="1">The sequence shown here is derived from an EMBL/GenBank/DDBJ whole genome shotgun (WGS) entry which is preliminary data.</text>
</comment>
<dbReference type="Proteomes" id="UP000276133">
    <property type="component" value="Unassembled WGS sequence"/>
</dbReference>
<dbReference type="EMBL" id="REGN01000878">
    <property type="protein sequence ID" value="RNA38396.1"/>
    <property type="molecule type" value="Genomic_DNA"/>
</dbReference>